<feature type="domain" description="Fumarylacetoacetase-like C-terminal" evidence="2">
    <location>
        <begin position="107"/>
        <end position="256"/>
    </location>
</feature>
<evidence type="ECO:0000259" key="2">
    <source>
        <dbReference type="Pfam" id="PF01557"/>
    </source>
</evidence>
<keyword evidence="1 3" id="KW-0456">Lyase</keyword>
<dbReference type="PANTHER" id="PTHR30143:SF0">
    <property type="entry name" value="2-KETO-4-PENTENOATE HYDRATASE"/>
    <property type="match status" value="1"/>
</dbReference>
<dbReference type="GO" id="GO:0008684">
    <property type="term" value="F:2-oxopent-4-enoate hydratase activity"/>
    <property type="evidence" value="ECO:0007669"/>
    <property type="project" value="UniProtKB-EC"/>
</dbReference>
<evidence type="ECO:0000313" key="3">
    <source>
        <dbReference type="EMBL" id="BAJ28191.1"/>
    </source>
</evidence>
<dbReference type="KEGG" id="ksk:KSE_23730"/>
<dbReference type="InterPro" id="IPR011234">
    <property type="entry name" value="Fumarylacetoacetase-like_C"/>
</dbReference>
<proteinExistence type="predicted"/>
<sequence length="266" mass="27862">MSETGRTAIALEGEAAHELRAAELSGLPTQAMARQVPGLDLDLAYRIQQHGIGLRLTAGGRPVGHKIGLTSAAMQRQMGVSEPDSGVLLADMQVPLGGDLLMGRLLAPRVEAEIAVRLGADLAGPHVDLAAVRAAVSEVFLALEVIDTRYGDWQITLEDSVADNASAARFVTGPPVVADRLADLGAERIEVHIDDALASTGYGRDVLGDPLRPLVWLAQRLTALGSGLSAGDVVLPGSVHASIPLQPGTTVRASSPHLPPVWFRAR</sequence>
<reference evidence="3 4" key="1">
    <citation type="journal article" date="2010" name="DNA Res.">
        <title>Genome sequence of Kitasatospora setae NBRC 14216T: an evolutionary snapshot of the family Streptomycetaceae.</title>
        <authorList>
            <person name="Ichikawa N."/>
            <person name="Oguchi A."/>
            <person name="Ikeda H."/>
            <person name="Ishikawa J."/>
            <person name="Kitani S."/>
            <person name="Watanabe Y."/>
            <person name="Nakamura S."/>
            <person name="Katano Y."/>
            <person name="Kishi E."/>
            <person name="Sasagawa M."/>
            <person name="Ankai A."/>
            <person name="Fukui S."/>
            <person name="Hashimoto Y."/>
            <person name="Kamata S."/>
            <person name="Otoguro M."/>
            <person name="Tanikawa S."/>
            <person name="Nihira T."/>
            <person name="Horinouchi S."/>
            <person name="Ohnishi Y."/>
            <person name="Hayakawa M."/>
            <person name="Kuzuyama T."/>
            <person name="Arisawa A."/>
            <person name="Nomoto F."/>
            <person name="Miura H."/>
            <person name="Takahashi Y."/>
            <person name="Fujita N."/>
        </authorList>
    </citation>
    <scope>NUCLEOTIDE SEQUENCE [LARGE SCALE GENOMIC DNA]</scope>
    <source>
        <strain evidence="4">ATCC 33774 / DSM 43861 / JCM 3304 / KCC A-0304 / NBRC 14216 / KM-6054</strain>
    </source>
</reference>
<dbReference type="InterPro" id="IPR036663">
    <property type="entry name" value="Fumarylacetoacetase_C_sf"/>
</dbReference>
<dbReference type="PATRIC" id="fig|452652.3.peg.2385"/>
<dbReference type="SUPFAM" id="SSF56529">
    <property type="entry name" value="FAH"/>
    <property type="match status" value="1"/>
</dbReference>
<dbReference type="AlphaFoldDB" id="E4NAG0"/>
<protein>
    <submittedName>
        <fullName evidence="3">Putative 2-hydroxypenta-2,4-dienoate hydratase</fullName>
        <ecNumber evidence="3">4.2.1.80</ecNumber>
    </submittedName>
</protein>
<dbReference type="GO" id="GO:0005737">
    <property type="term" value="C:cytoplasm"/>
    <property type="evidence" value="ECO:0007669"/>
    <property type="project" value="TreeGrafter"/>
</dbReference>
<dbReference type="eggNOG" id="COG3971">
    <property type="taxonomic scope" value="Bacteria"/>
</dbReference>
<dbReference type="STRING" id="452652.KSE_23730"/>
<gene>
    <name evidence="3" type="ordered locus">KSE_23730</name>
</gene>
<accession>E4NAG0</accession>
<dbReference type="InterPro" id="IPR050772">
    <property type="entry name" value="Hydratase-Decarb/MhpD_sf"/>
</dbReference>
<evidence type="ECO:0000313" key="4">
    <source>
        <dbReference type="Proteomes" id="UP000007076"/>
    </source>
</evidence>
<dbReference type="RefSeq" id="WP_014135507.1">
    <property type="nucleotide sequence ID" value="NC_016109.1"/>
</dbReference>
<dbReference type="PANTHER" id="PTHR30143">
    <property type="entry name" value="ACID HYDRATASE"/>
    <property type="match status" value="1"/>
</dbReference>
<dbReference type="EMBL" id="AP010968">
    <property type="protein sequence ID" value="BAJ28191.1"/>
    <property type="molecule type" value="Genomic_DNA"/>
</dbReference>
<name>E4NAG0_KITSK</name>
<organism evidence="3 4">
    <name type="scientific">Kitasatospora setae (strain ATCC 33774 / DSM 43861 / JCM 3304 / KCC A-0304 / NBRC 14216 / KM-6054)</name>
    <name type="common">Streptomyces setae</name>
    <dbReference type="NCBI Taxonomy" id="452652"/>
    <lineage>
        <taxon>Bacteria</taxon>
        <taxon>Bacillati</taxon>
        <taxon>Actinomycetota</taxon>
        <taxon>Actinomycetes</taxon>
        <taxon>Kitasatosporales</taxon>
        <taxon>Streptomycetaceae</taxon>
        <taxon>Kitasatospora</taxon>
    </lineage>
</organism>
<keyword evidence="4" id="KW-1185">Reference proteome</keyword>
<dbReference type="EC" id="4.2.1.80" evidence="3"/>
<evidence type="ECO:0000256" key="1">
    <source>
        <dbReference type="ARBA" id="ARBA00023239"/>
    </source>
</evidence>
<dbReference type="Proteomes" id="UP000007076">
    <property type="component" value="Chromosome"/>
</dbReference>
<dbReference type="Gene3D" id="3.90.850.10">
    <property type="entry name" value="Fumarylacetoacetase-like, C-terminal domain"/>
    <property type="match status" value="1"/>
</dbReference>
<dbReference type="HOGENOM" id="CLU_060136_4_0_11"/>
<dbReference type="Pfam" id="PF01557">
    <property type="entry name" value="FAA_hydrolase"/>
    <property type="match status" value="1"/>
</dbReference>